<dbReference type="OrthoDB" id="9802364at2"/>
<dbReference type="CDD" id="cd06529">
    <property type="entry name" value="S24_LexA-like"/>
    <property type="match status" value="1"/>
</dbReference>
<dbReference type="EMBL" id="BJXX01000048">
    <property type="protein sequence ID" value="GEN33589.1"/>
    <property type="molecule type" value="Genomic_DNA"/>
</dbReference>
<evidence type="ECO:0000256" key="13">
    <source>
        <dbReference type="HAMAP-Rule" id="MF_00015"/>
    </source>
</evidence>
<evidence type="ECO:0000313" key="18">
    <source>
        <dbReference type="Proteomes" id="UP000321157"/>
    </source>
</evidence>
<evidence type="ECO:0000256" key="4">
    <source>
        <dbReference type="ARBA" id="ARBA00022705"/>
    </source>
</evidence>
<dbReference type="Pfam" id="PF00717">
    <property type="entry name" value="Peptidase_S24"/>
    <property type="match status" value="1"/>
</dbReference>
<feature type="active site" description="For autocatalytic cleavage activity" evidence="13">
    <location>
        <position position="168"/>
    </location>
</feature>
<dbReference type="GO" id="GO:0045892">
    <property type="term" value="P:negative regulation of DNA-templated transcription"/>
    <property type="evidence" value="ECO:0007669"/>
    <property type="project" value="UniProtKB-UniRule"/>
</dbReference>
<evidence type="ECO:0000256" key="3">
    <source>
        <dbReference type="ARBA" id="ARBA00022491"/>
    </source>
</evidence>
<evidence type="ECO:0000256" key="6">
    <source>
        <dbReference type="ARBA" id="ARBA00022801"/>
    </source>
</evidence>
<reference evidence="17 18" key="1">
    <citation type="submission" date="2019-07" db="EMBL/GenBank/DDBJ databases">
        <title>Whole genome shotgun sequence of Aneurinibacillus danicus NBRC 102444.</title>
        <authorList>
            <person name="Hosoyama A."/>
            <person name="Uohara A."/>
            <person name="Ohji S."/>
            <person name="Ichikawa N."/>
        </authorList>
    </citation>
    <scope>NUCLEOTIDE SEQUENCE [LARGE SCALE GENOMIC DNA]</scope>
    <source>
        <strain evidence="17 18">NBRC 102444</strain>
    </source>
</reference>
<dbReference type="HAMAP" id="MF_00015">
    <property type="entry name" value="LexA"/>
    <property type="match status" value="1"/>
</dbReference>
<feature type="DNA-binding region" description="H-T-H motif" evidence="13">
    <location>
        <begin position="28"/>
        <end position="48"/>
    </location>
</feature>
<comment type="similarity">
    <text evidence="1 13 14">Belongs to the peptidase S24 family.</text>
</comment>
<evidence type="ECO:0000256" key="10">
    <source>
        <dbReference type="ARBA" id="ARBA00023163"/>
    </source>
</evidence>
<name>A0A511V477_9BACL</name>
<comment type="caution">
    <text evidence="17">The sequence shown here is derived from an EMBL/GenBank/DDBJ whole genome shotgun (WGS) entry which is preliminary data.</text>
</comment>
<dbReference type="Gene3D" id="2.10.109.10">
    <property type="entry name" value="Umud Fragment, subunit A"/>
    <property type="match status" value="1"/>
</dbReference>
<dbReference type="InterPro" id="IPR015927">
    <property type="entry name" value="Peptidase_S24_S26A/B/C"/>
</dbReference>
<dbReference type="PANTHER" id="PTHR33516">
    <property type="entry name" value="LEXA REPRESSOR"/>
    <property type="match status" value="1"/>
</dbReference>
<sequence length="208" mass="22886">MKKLSSRQLAILDYIKKEVKEKGYPPSVREIGEAVGLASSSTVHGHLARLEKKGLIRRDPTKPRAIEVLDGERGGAAALETVRTVTVPVMGKVTAGMPITAVENIEEYFVLPENIVGNDTVYMLRIQGESMIDAGILDGDYVIVRQQQTANNGDIVVAMTEEDEATVKRFFKEKNHIRLQPENPTMAPILLPAVTILGKVIGVYRNVH</sequence>
<dbReference type="InterPro" id="IPR050077">
    <property type="entry name" value="LexA_repressor"/>
</dbReference>
<dbReference type="InterPro" id="IPR006197">
    <property type="entry name" value="Peptidase_S24_LexA"/>
</dbReference>
<dbReference type="SUPFAM" id="SSF51306">
    <property type="entry name" value="LexA/Signal peptidase"/>
    <property type="match status" value="1"/>
</dbReference>
<accession>A0A511V477</accession>
<evidence type="ECO:0000256" key="12">
    <source>
        <dbReference type="ARBA" id="ARBA00023236"/>
    </source>
</evidence>
<keyword evidence="9 13" id="KW-0238">DNA-binding</keyword>
<feature type="site" description="Cleavage; by autolysis" evidence="13">
    <location>
        <begin position="95"/>
        <end position="96"/>
    </location>
</feature>
<dbReference type="GO" id="GO:0004252">
    <property type="term" value="F:serine-type endopeptidase activity"/>
    <property type="evidence" value="ECO:0007669"/>
    <property type="project" value="UniProtKB-UniRule"/>
</dbReference>
<dbReference type="GO" id="GO:0006260">
    <property type="term" value="P:DNA replication"/>
    <property type="evidence" value="ECO:0007669"/>
    <property type="project" value="UniProtKB-UniRule"/>
</dbReference>
<evidence type="ECO:0000256" key="8">
    <source>
        <dbReference type="ARBA" id="ARBA00023015"/>
    </source>
</evidence>
<dbReference type="InterPro" id="IPR036286">
    <property type="entry name" value="LexA/Signal_pep-like_sf"/>
</dbReference>
<evidence type="ECO:0000259" key="16">
    <source>
        <dbReference type="Pfam" id="PF01726"/>
    </source>
</evidence>
<keyword evidence="3 13" id="KW-0678">Repressor</keyword>
<dbReference type="RefSeq" id="WP_146808920.1">
    <property type="nucleotide sequence ID" value="NZ_BJXX01000048.1"/>
</dbReference>
<dbReference type="GO" id="GO:0006508">
    <property type="term" value="P:proteolysis"/>
    <property type="evidence" value="ECO:0007669"/>
    <property type="project" value="InterPro"/>
</dbReference>
<dbReference type="SUPFAM" id="SSF46785">
    <property type="entry name" value="Winged helix' DNA-binding domain"/>
    <property type="match status" value="1"/>
</dbReference>
<feature type="active site" description="For autocatalytic cleavage activity" evidence="13">
    <location>
        <position position="130"/>
    </location>
</feature>
<protein>
    <recommendedName>
        <fullName evidence="13">LexA repressor</fullName>
        <ecNumber evidence="13">3.4.21.88</ecNumber>
    </recommendedName>
</protein>
<comment type="subunit">
    <text evidence="2 13">Homodimer.</text>
</comment>
<dbReference type="InterPro" id="IPR006199">
    <property type="entry name" value="LexA_DNA-bd_dom"/>
</dbReference>
<evidence type="ECO:0000313" key="17">
    <source>
        <dbReference type="EMBL" id="GEN33589.1"/>
    </source>
</evidence>
<dbReference type="Pfam" id="PF01726">
    <property type="entry name" value="LexA_DNA_bind"/>
    <property type="match status" value="1"/>
</dbReference>
<dbReference type="Gene3D" id="1.10.10.10">
    <property type="entry name" value="Winged helix-like DNA-binding domain superfamily/Winged helix DNA-binding domain"/>
    <property type="match status" value="1"/>
</dbReference>
<dbReference type="InterPro" id="IPR011991">
    <property type="entry name" value="ArsR-like_HTH"/>
</dbReference>
<evidence type="ECO:0000256" key="14">
    <source>
        <dbReference type="RuleBase" id="RU003991"/>
    </source>
</evidence>
<keyword evidence="4 13" id="KW-0235">DNA replication</keyword>
<dbReference type="GO" id="GO:0006281">
    <property type="term" value="P:DNA repair"/>
    <property type="evidence" value="ECO:0007669"/>
    <property type="project" value="UniProtKB-UniRule"/>
</dbReference>
<keyword evidence="11 13" id="KW-0234">DNA repair</keyword>
<evidence type="ECO:0000256" key="1">
    <source>
        <dbReference type="ARBA" id="ARBA00007484"/>
    </source>
</evidence>
<dbReference type="InterPro" id="IPR006200">
    <property type="entry name" value="LexA"/>
</dbReference>
<keyword evidence="5 13" id="KW-0227">DNA damage</keyword>
<evidence type="ECO:0000256" key="9">
    <source>
        <dbReference type="ARBA" id="ARBA00023125"/>
    </source>
</evidence>
<dbReference type="GO" id="GO:0009432">
    <property type="term" value="P:SOS response"/>
    <property type="evidence" value="ECO:0007669"/>
    <property type="project" value="UniProtKB-UniRule"/>
</dbReference>
<dbReference type="InterPro" id="IPR039418">
    <property type="entry name" value="LexA-like"/>
</dbReference>
<evidence type="ECO:0000256" key="11">
    <source>
        <dbReference type="ARBA" id="ARBA00023204"/>
    </source>
</evidence>
<dbReference type="AlphaFoldDB" id="A0A511V477"/>
<dbReference type="GO" id="GO:0003677">
    <property type="term" value="F:DNA binding"/>
    <property type="evidence" value="ECO:0007669"/>
    <property type="project" value="UniProtKB-UniRule"/>
</dbReference>
<comment type="catalytic activity">
    <reaction evidence="13">
        <text>Hydrolysis of Ala-|-Gly bond in repressor LexA.</text>
        <dbReference type="EC" id="3.4.21.88"/>
    </reaction>
</comment>
<evidence type="ECO:0000256" key="2">
    <source>
        <dbReference type="ARBA" id="ARBA00011738"/>
    </source>
</evidence>
<keyword evidence="10 13" id="KW-0804">Transcription</keyword>
<dbReference type="PANTHER" id="PTHR33516:SF2">
    <property type="entry name" value="LEXA REPRESSOR-RELATED"/>
    <property type="match status" value="1"/>
</dbReference>
<evidence type="ECO:0000259" key="15">
    <source>
        <dbReference type="Pfam" id="PF00717"/>
    </source>
</evidence>
<keyword evidence="7 13" id="KW-0068">Autocatalytic cleavage</keyword>
<organism evidence="17 18">
    <name type="scientific">Aneurinibacillus danicus</name>
    <dbReference type="NCBI Taxonomy" id="267746"/>
    <lineage>
        <taxon>Bacteria</taxon>
        <taxon>Bacillati</taxon>
        <taxon>Bacillota</taxon>
        <taxon>Bacilli</taxon>
        <taxon>Bacillales</taxon>
        <taxon>Paenibacillaceae</taxon>
        <taxon>Aneurinibacillus group</taxon>
        <taxon>Aneurinibacillus</taxon>
    </lineage>
</organism>
<dbReference type="InterPro" id="IPR036390">
    <property type="entry name" value="WH_DNA-bd_sf"/>
</dbReference>
<gene>
    <name evidence="13 17" type="primary">lexA</name>
    <name evidence="17" type="ORF">ADA01nite_10490</name>
</gene>
<evidence type="ECO:0000256" key="7">
    <source>
        <dbReference type="ARBA" id="ARBA00022813"/>
    </source>
</evidence>
<dbReference type="FunFam" id="2.10.109.10:FF:000001">
    <property type="entry name" value="LexA repressor"/>
    <property type="match status" value="1"/>
</dbReference>
<dbReference type="NCBIfam" id="TIGR00498">
    <property type="entry name" value="lexA"/>
    <property type="match status" value="1"/>
</dbReference>
<keyword evidence="8 13" id="KW-0805">Transcription regulation</keyword>
<comment type="function">
    <text evidence="13">Represses a number of genes involved in the response to DNA damage (SOS response), including recA and lexA. In the presence of single-stranded DNA, RecA interacts with LexA causing an autocatalytic cleavage which disrupts the DNA-binding part of LexA, leading to derepression of the SOS regulon and eventually DNA repair.</text>
</comment>
<evidence type="ECO:0000256" key="5">
    <source>
        <dbReference type="ARBA" id="ARBA00022763"/>
    </source>
</evidence>
<feature type="domain" description="Peptidase S24/S26A/S26B/S26C" evidence="15">
    <location>
        <begin position="88"/>
        <end position="201"/>
    </location>
</feature>
<dbReference type="InterPro" id="IPR036388">
    <property type="entry name" value="WH-like_DNA-bd_sf"/>
</dbReference>
<dbReference type="EC" id="3.4.21.88" evidence="13"/>
<feature type="domain" description="LexA repressor DNA-binding" evidence="16">
    <location>
        <begin position="1"/>
        <end position="65"/>
    </location>
</feature>
<keyword evidence="12 13" id="KW-0742">SOS response</keyword>
<dbReference type="Proteomes" id="UP000321157">
    <property type="component" value="Unassembled WGS sequence"/>
</dbReference>
<dbReference type="FunFam" id="1.10.10.10:FF:000009">
    <property type="entry name" value="LexA repressor"/>
    <property type="match status" value="1"/>
</dbReference>
<proteinExistence type="inferred from homology"/>
<dbReference type="CDD" id="cd00090">
    <property type="entry name" value="HTH_ARSR"/>
    <property type="match status" value="1"/>
</dbReference>
<dbReference type="PRINTS" id="PR00726">
    <property type="entry name" value="LEXASERPTASE"/>
</dbReference>
<keyword evidence="18" id="KW-1185">Reference proteome</keyword>
<keyword evidence="6 13" id="KW-0378">Hydrolase</keyword>